<accession>A0ABS9CMA6</accession>
<dbReference type="EMBL" id="JAFBIT010000002">
    <property type="protein sequence ID" value="MCF2652288.1"/>
    <property type="molecule type" value="Genomic_DNA"/>
</dbReference>
<dbReference type="RefSeq" id="WP_235323348.1">
    <property type="nucleotide sequence ID" value="NZ_JAFBIT010000002.1"/>
</dbReference>
<keyword evidence="1" id="KW-0472">Membrane</keyword>
<keyword evidence="1" id="KW-1133">Transmembrane helix</keyword>
<evidence type="ECO:0000313" key="3">
    <source>
        <dbReference type="Proteomes" id="UP001299220"/>
    </source>
</evidence>
<evidence type="ECO:0000313" key="2">
    <source>
        <dbReference type="EMBL" id="MCF2652288.1"/>
    </source>
</evidence>
<evidence type="ECO:0000256" key="1">
    <source>
        <dbReference type="SAM" id="Phobius"/>
    </source>
</evidence>
<dbReference type="PANTHER" id="PTHR37826">
    <property type="entry name" value="FLOTILLIN BAND_7_5 DOMAIN PROTEIN"/>
    <property type="match status" value="1"/>
</dbReference>
<evidence type="ECO:0008006" key="4">
    <source>
        <dbReference type="Google" id="ProtNLM"/>
    </source>
</evidence>
<protein>
    <recommendedName>
        <fullName evidence="4">TFIIB-type zinc ribbon-containing protein</fullName>
    </recommendedName>
</protein>
<reference evidence="2 3" key="1">
    <citation type="submission" date="2020-12" db="EMBL/GenBank/DDBJ databases">
        <title>Whole genome sequences of gut porcine anaerobes.</title>
        <authorList>
            <person name="Kubasova T."/>
            <person name="Jahodarova E."/>
            <person name="Rychlik I."/>
        </authorList>
    </citation>
    <scope>NUCLEOTIDE SEQUENCE [LARGE SCALE GENOMIC DNA]</scope>
    <source>
        <strain evidence="2 3">An867</strain>
    </source>
</reference>
<organism evidence="2 3">
    <name type="scientific">Anaeromassilibacillus senegalensis</name>
    <dbReference type="NCBI Taxonomy" id="1673717"/>
    <lineage>
        <taxon>Bacteria</taxon>
        <taxon>Bacillati</taxon>
        <taxon>Bacillota</taxon>
        <taxon>Clostridia</taxon>
        <taxon>Eubacteriales</taxon>
        <taxon>Acutalibacteraceae</taxon>
        <taxon>Anaeromassilibacillus</taxon>
    </lineage>
</organism>
<dbReference type="Proteomes" id="UP001299220">
    <property type="component" value="Unassembled WGS sequence"/>
</dbReference>
<dbReference type="PANTHER" id="PTHR37826:SF3">
    <property type="entry name" value="J DOMAIN-CONTAINING PROTEIN"/>
    <property type="match status" value="1"/>
</dbReference>
<gene>
    <name evidence="2" type="ORF">JQM67_06715</name>
</gene>
<keyword evidence="3" id="KW-1185">Reference proteome</keyword>
<keyword evidence="1" id="KW-0812">Transmembrane</keyword>
<name>A0ABS9CMA6_9FIRM</name>
<sequence length="362" mass="40436">MNLLQEYKCPCCGGAIEFDSTAQKMKCPYCGTEFDMETLQGYDDALKTEQPDDMQWETAAGGEWQQGETENLRSYVCKSCGGEIVGDETTAATACPFCGNPVVMMGQFAGALRPDYVIPFKMDKKAAKAALMKHYGSKRLLPKVFKDQNHIDEVKGVYVPFWLFDADAEAHVRYKATRVRSWSDSRYHYTETSYYAVIRGGSIGFERVPVDGSTKMADDLMESIEPFDFSDAVDFQTAYLAGYLADKYDVDAQQSIDRANQRIKQSAADAFAGTVKGYSSVLPESSNILLHNGKAKYALYPVWLLNTTWKGQKYTFAMNGQTGKLVGDLPMDKSAYKKWLFGLFGTVSAALFGLSYLVWFLQ</sequence>
<proteinExistence type="predicted"/>
<feature type="transmembrane region" description="Helical" evidence="1">
    <location>
        <begin position="339"/>
        <end position="361"/>
    </location>
</feature>
<dbReference type="Gene3D" id="2.20.28.30">
    <property type="entry name" value="RNA polymerase ii, chain L"/>
    <property type="match status" value="2"/>
</dbReference>
<comment type="caution">
    <text evidence="2">The sequence shown here is derived from an EMBL/GenBank/DDBJ whole genome shotgun (WGS) entry which is preliminary data.</text>
</comment>